<dbReference type="GO" id="GO:0005737">
    <property type="term" value="C:cytoplasm"/>
    <property type="evidence" value="ECO:0007669"/>
    <property type="project" value="UniProtKB-SubCell"/>
</dbReference>
<name>A0AAD5Y732_9FUNG</name>
<evidence type="ECO:0000256" key="3">
    <source>
        <dbReference type="ARBA" id="ARBA00013247"/>
    </source>
</evidence>
<dbReference type="SMART" id="SM01400">
    <property type="entry name" value="Pribosyltran_N"/>
    <property type="match status" value="1"/>
</dbReference>
<reference evidence="14" key="1">
    <citation type="submission" date="2020-05" db="EMBL/GenBank/DDBJ databases">
        <title>Phylogenomic resolution of chytrid fungi.</title>
        <authorList>
            <person name="Stajich J.E."/>
            <person name="Amses K."/>
            <person name="Simmons R."/>
            <person name="Seto K."/>
            <person name="Myers J."/>
            <person name="Bonds A."/>
            <person name="Quandt C.A."/>
            <person name="Barry K."/>
            <person name="Liu P."/>
            <person name="Grigoriev I."/>
            <person name="Longcore J.E."/>
            <person name="James T.Y."/>
        </authorList>
    </citation>
    <scope>NUCLEOTIDE SEQUENCE</scope>
    <source>
        <strain evidence="14">PLAUS21</strain>
    </source>
</reference>
<dbReference type="GO" id="GO:0002189">
    <property type="term" value="C:ribose phosphate diphosphokinase complex"/>
    <property type="evidence" value="ECO:0007669"/>
    <property type="project" value="TreeGrafter"/>
</dbReference>
<dbReference type="FunFam" id="3.40.50.2020:FF:000014">
    <property type="entry name" value="Ribose-phosphate pyrophosphokinase 1"/>
    <property type="match status" value="1"/>
</dbReference>
<evidence type="ECO:0000313" key="14">
    <source>
        <dbReference type="EMBL" id="KAJ3259861.1"/>
    </source>
</evidence>
<dbReference type="Gene3D" id="3.40.50.2020">
    <property type="match status" value="2"/>
</dbReference>
<keyword evidence="6" id="KW-0545">Nucleotide biosynthesis</keyword>
<organism evidence="14 15">
    <name type="scientific">Boothiomyces macroporosus</name>
    <dbReference type="NCBI Taxonomy" id="261099"/>
    <lineage>
        <taxon>Eukaryota</taxon>
        <taxon>Fungi</taxon>
        <taxon>Fungi incertae sedis</taxon>
        <taxon>Chytridiomycota</taxon>
        <taxon>Chytridiomycota incertae sedis</taxon>
        <taxon>Chytridiomycetes</taxon>
        <taxon>Rhizophydiales</taxon>
        <taxon>Terramycetaceae</taxon>
        <taxon>Boothiomyces</taxon>
    </lineage>
</organism>
<evidence type="ECO:0000259" key="13">
    <source>
        <dbReference type="Pfam" id="PF13793"/>
    </source>
</evidence>
<keyword evidence="5" id="KW-0479">Metal-binding</keyword>
<dbReference type="GO" id="GO:0009156">
    <property type="term" value="P:ribonucleoside monophosphate biosynthetic process"/>
    <property type="evidence" value="ECO:0007669"/>
    <property type="project" value="InterPro"/>
</dbReference>
<comment type="similarity">
    <text evidence="2">Belongs to the ribose-phosphate pyrophosphokinase family.</text>
</comment>
<dbReference type="InterPro" id="IPR005946">
    <property type="entry name" value="Rib-P_diPkinase"/>
</dbReference>
<gene>
    <name evidence="14" type="primary">PRS5</name>
    <name evidence="14" type="ORF">HK103_001752</name>
</gene>
<dbReference type="GO" id="GO:0006015">
    <property type="term" value="P:5-phosphoribose 1-diphosphate biosynthetic process"/>
    <property type="evidence" value="ECO:0007669"/>
    <property type="project" value="TreeGrafter"/>
</dbReference>
<keyword evidence="9" id="KW-0067">ATP-binding</keyword>
<dbReference type="GO" id="GO:0006164">
    <property type="term" value="P:purine nucleotide biosynthetic process"/>
    <property type="evidence" value="ECO:0007669"/>
    <property type="project" value="TreeGrafter"/>
</dbReference>
<dbReference type="PROSITE" id="PS00114">
    <property type="entry name" value="PRPP_SYNTHASE"/>
    <property type="match status" value="1"/>
</dbReference>
<evidence type="ECO:0000256" key="4">
    <source>
        <dbReference type="ARBA" id="ARBA00022679"/>
    </source>
</evidence>
<comment type="catalytic activity">
    <reaction evidence="11">
        <text>D-ribose 5-phosphate + ATP = 5-phospho-alpha-D-ribose 1-diphosphate + AMP + H(+)</text>
        <dbReference type="Rhea" id="RHEA:15609"/>
        <dbReference type="ChEBI" id="CHEBI:15378"/>
        <dbReference type="ChEBI" id="CHEBI:30616"/>
        <dbReference type="ChEBI" id="CHEBI:58017"/>
        <dbReference type="ChEBI" id="CHEBI:78346"/>
        <dbReference type="ChEBI" id="CHEBI:456215"/>
        <dbReference type="EC" id="2.7.6.1"/>
    </reaction>
</comment>
<dbReference type="InterPro" id="IPR000836">
    <property type="entry name" value="PRTase_dom"/>
</dbReference>
<dbReference type="GO" id="GO:0004749">
    <property type="term" value="F:ribose phosphate diphosphokinase activity"/>
    <property type="evidence" value="ECO:0007669"/>
    <property type="project" value="UniProtKB-EC"/>
</dbReference>
<accession>A0AAD5Y732</accession>
<dbReference type="GO" id="GO:0000287">
    <property type="term" value="F:magnesium ion binding"/>
    <property type="evidence" value="ECO:0007669"/>
    <property type="project" value="InterPro"/>
</dbReference>
<dbReference type="InterPro" id="IPR029057">
    <property type="entry name" value="PRTase-like"/>
</dbReference>
<evidence type="ECO:0000256" key="6">
    <source>
        <dbReference type="ARBA" id="ARBA00022727"/>
    </source>
</evidence>
<evidence type="ECO:0000256" key="9">
    <source>
        <dbReference type="ARBA" id="ARBA00022840"/>
    </source>
</evidence>
<keyword evidence="8" id="KW-0418">Kinase</keyword>
<dbReference type="GO" id="GO:0005524">
    <property type="term" value="F:ATP binding"/>
    <property type="evidence" value="ECO:0007669"/>
    <property type="project" value="UniProtKB-KW"/>
</dbReference>
<proteinExistence type="inferred from homology"/>
<feature type="domain" description="Ribose-phosphate pyrophosphokinase N-terminal" evidence="13">
    <location>
        <begin position="4"/>
        <end position="100"/>
    </location>
</feature>
<dbReference type="Proteomes" id="UP001210925">
    <property type="component" value="Unassembled WGS sequence"/>
</dbReference>
<evidence type="ECO:0000313" key="15">
    <source>
        <dbReference type="Proteomes" id="UP001210925"/>
    </source>
</evidence>
<dbReference type="PANTHER" id="PTHR10210">
    <property type="entry name" value="RIBOSE-PHOSPHATE DIPHOSPHOKINASE FAMILY MEMBER"/>
    <property type="match status" value="1"/>
</dbReference>
<keyword evidence="4" id="KW-0808">Transferase</keyword>
<dbReference type="EC" id="2.7.6.1" evidence="3"/>
<dbReference type="SUPFAM" id="SSF53271">
    <property type="entry name" value="PRTase-like"/>
    <property type="match status" value="2"/>
</dbReference>
<comment type="caution">
    <text evidence="14">The sequence shown here is derived from an EMBL/GenBank/DDBJ whole genome shotgun (WGS) entry which is preliminary data.</text>
</comment>
<keyword evidence="15" id="KW-1185">Reference proteome</keyword>
<evidence type="ECO:0000256" key="8">
    <source>
        <dbReference type="ARBA" id="ARBA00022777"/>
    </source>
</evidence>
<dbReference type="PANTHER" id="PTHR10210:SF36">
    <property type="entry name" value="RIBOSE-PHOSPHATE PYROPHOSPHOKINASE 5"/>
    <property type="match status" value="1"/>
</dbReference>
<sequence>MRNISIFSGKSHPLLTEKICKQLAIPVGKSTLSKFSNQETNIFINETVRDVDVYIVQSSCDNVNDHFIELLIMISACRTASARKITAVIPCFPYARQSENAFVQDEEVEPPKKTLPKPSKLSSVSFASDSKTAIDTDVPQAPSPISAHSKRTRISSISTSQPEIAVTTLTVTKPDNKKENGGYKTWSAKPGTLIANMLMAAGCDHVITMDLHDPQFQGYFDIPVDNLFSHPLIIKYIKDKIPNYQDGVIVSPDAGGAKRATLIADKLNMDFALIHKEKYHHGPRGSTMMLVGDVENKDCIIIDDMSDTADTVCSAANKLVEKGATSVVAIITHGILSGEALDRIEKSPLKEVIVSNTVPQEEHMKKCSKIRVMDVTIIFAEAIRRIHNGESVSFLQDIVPY</sequence>
<evidence type="ECO:0000256" key="1">
    <source>
        <dbReference type="ARBA" id="ARBA00004496"/>
    </source>
</evidence>
<evidence type="ECO:0000256" key="12">
    <source>
        <dbReference type="SAM" id="MobiDB-lite"/>
    </source>
</evidence>
<dbReference type="FunFam" id="3.40.50.2020:FF:000005">
    <property type="entry name" value="Ribose-phosphate pyrophosphokinase 1"/>
    <property type="match status" value="1"/>
</dbReference>
<dbReference type="InterPro" id="IPR029099">
    <property type="entry name" value="Pribosyltran_N"/>
</dbReference>
<evidence type="ECO:0000256" key="10">
    <source>
        <dbReference type="ARBA" id="ARBA00022842"/>
    </source>
</evidence>
<dbReference type="FunFam" id="3.40.50.2020:FF:000007">
    <property type="entry name" value="Ribose-phosphate pyrophosphokinase"/>
    <property type="match status" value="1"/>
</dbReference>
<evidence type="ECO:0000256" key="11">
    <source>
        <dbReference type="ARBA" id="ARBA00049535"/>
    </source>
</evidence>
<dbReference type="AlphaFoldDB" id="A0AAD5Y732"/>
<evidence type="ECO:0000256" key="5">
    <source>
        <dbReference type="ARBA" id="ARBA00022723"/>
    </source>
</evidence>
<evidence type="ECO:0000256" key="2">
    <source>
        <dbReference type="ARBA" id="ARBA00006478"/>
    </source>
</evidence>
<keyword evidence="10" id="KW-0460">Magnesium</keyword>
<feature type="region of interest" description="Disordered" evidence="12">
    <location>
        <begin position="135"/>
        <end position="154"/>
    </location>
</feature>
<dbReference type="Pfam" id="PF14572">
    <property type="entry name" value="Pribosyl_synth"/>
    <property type="match status" value="1"/>
</dbReference>
<comment type="subcellular location">
    <subcellularLocation>
        <location evidence="1">Cytoplasm</location>
    </subcellularLocation>
</comment>
<evidence type="ECO:0000256" key="7">
    <source>
        <dbReference type="ARBA" id="ARBA00022741"/>
    </source>
</evidence>
<dbReference type="GO" id="GO:0016301">
    <property type="term" value="F:kinase activity"/>
    <property type="evidence" value="ECO:0007669"/>
    <property type="project" value="UniProtKB-KW"/>
</dbReference>
<protein>
    <recommendedName>
        <fullName evidence="3">ribose-phosphate diphosphokinase</fullName>
        <ecNumber evidence="3">2.7.6.1</ecNumber>
    </recommendedName>
</protein>
<dbReference type="InterPro" id="IPR000842">
    <property type="entry name" value="PRib_PP_synth_CS"/>
</dbReference>
<dbReference type="CDD" id="cd06223">
    <property type="entry name" value="PRTases_typeI"/>
    <property type="match status" value="1"/>
</dbReference>
<dbReference type="EMBL" id="JADGKB010000015">
    <property type="protein sequence ID" value="KAJ3259861.1"/>
    <property type="molecule type" value="Genomic_DNA"/>
</dbReference>
<keyword evidence="7" id="KW-0547">Nucleotide-binding</keyword>
<dbReference type="NCBIfam" id="TIGR01251">
    <property type="entry name" value="ribP_PPkin"/>
    <property type="match status" value="1"/>
</dbReference>
<dbReference type="Pfam" id="PF13793">
    <property type="entry name" value="Pribosyltran_N"/>
    <property type="match status" value="1"/>
</dbReference>